<feature type="compositionally biased region" description="Polar residues" evidence="1">
    <location>
        <begin position="78"/>
        <end position="99"/>
    </location>
</feature>
<feature type="compositionally biased region" description="Basic and acidic residues" evidence="1">
    <location>
        <begin position="146"/>
        <end position="158"/>
    </location>
</feature>
<evidence type="ECO:0000313" key="3">
    <source>
        <dbReference type="Proteomes" id="UP001066276"/>
    </source>
</evidence>
<proteinExistence type="predicted"/>
<accession>A0AAV7LGV1</accession>
<organism evidence="2 3">
    <name type="scientific">Pleurodeles waltl</name>
    <name type="common">Iberian ribbed newt</name>
    <dbReference type="NCBI Taxonomy" id="8319"/>
    <lineage>
        <taxon>Eukaryota</taxon>
        <taxon>Metazoa</taxon>
        <taxon>Chordata</taxon>
        <taxon>Craniata</taxon>
        <taxon>Vertebrata</taxon>
        <taxon>Euteleostomi</taxon>
        <taxon>Amphibia</taxon>
        <taxon>Batrachia</taxon>
        <taxon>Caudata</taxon>
        <taxon>Salamandroidea</taxon>
        <taxon>Salamandridae</taxon>
        <taxon>Pleurodelinae</taxon>
        <taxon>Pleurodeles</taxon>
    </lineage>
</organism>
<comment type="caution">
    <text evidence="2">The sequence shown here is derived from an EMBL/GenBank/DDBJ whole genome shotgun (WGS) entry which is preliminary data.</text>
</comment>
<reference evidence="2" key="1">
    <citation type="journal article" date="2022" name="bioRxiv">
        <title>Sequencing and chromosome-scale assembly of the giantPleurodeles waltlgenome.</title>
        <authorList>
            <person name="Brown T."/>
            <person name="Elewa A."/>
            <person name="Iarovenko S."/>
            <person name="Subramanian E."/>
            <person name="Araus A.J."/>
            <person name="Petzold A."/>
            <person name="Susuki M."/>
            <person name="Suzuki K.-i.T."/>
            <person name="Hayashi T."/>
            <person name="Toyoda A."/>
            <person name="Oliveira C."/>
            <person name="Osipova E."/>
            <person name="Leigh N.D."/>
            <person name="Simon A."/>
            <person name="Yun M.H."/>
        </authorList>
    </citation>
    <scope>NUCLEOTIDE SEQUENCE</scope>
    <source>
        <strain evidence="2">20211129_DDA</strain>
        <tissue evidence="2">Liver</tissue>
    </source>
</reference>
<dbReference type="Proteomes" id="UP001066276">
    <property type="component" value="Chromosome 11"/>
</dbReference>
<sequence length="176" mass="18043">MDRATTGPPATTKTEAEAGGLRAGARARKGRSNTSSRRPTRTGARAGQGREQPSASRQHSRTAGPARQEPVREPGTASGHSNNSSRQQEQPTPASKTPQSAAAAGTGAGAGVGTASAGYSKTGDRSSPPDQQNTPKCCSAAVALLCDREPRWEPRREPSGTGVCRASAERQSALPA</sequence>
<feature type="region of interest" description="Disordered" evidence="1">
    <location>
        <begin position="1"/>
        <end position="176"/>
    </location>
</feature>
<evidence type="ECO:0000256" key="1">
    <source>
        <dbReference type="SAM" id="MobiDB-lite"/>
    </source>
</evidence>
<dbReference type="EMBL" id="JANPWB010000015">
    <property type="protein sequence ID" value="KAJ1088578.1"/>
    <property type="molecule type" value="Genomic_DNA"/>
</dbReference>
<name>A0AAV7LGV1_PLEWA</name>
<gene>
    <name evidence="2" type="ORF">NDU88_001735</name>
</gene>
<dbReference type="AlphaFoldDB" id="A0AAV7LGV1"/>
<keyword evidence="3" id="KW-1185">Reference proteome</keyword>
<evidence type="ECO:0000313" key="2">
    <source>
        <dbReference type="EMBL" id="KAJ1088578.1"/>
    </source>
</evidence>
<protein>
    <submittedName>
        <fullName evidence="2">Uncharacterized protein</fullName>
    </submittedName>
</protein>